<proteinExistence type="predicted"/>
<accession>A0ABR5SCG8</accession>
<dbReference type="GO" id="GO:0016301">
    <property type="term" value="F:kinase activity"/>
    <property type="evidence" value="ECO:0007669"/>
    <property type="project" value="UniProtKB-KW"/>
</dbReference>
<organism evidence="1 2">
    <name type="scientific">Candidatus Magnetominusculus xianensis</name>
    <dbReference type="NCBI Taxonomy" id="1748249"/>
    <lineage>
        <taxon>Bacteria</taxon>
        <taxon>Pseudomonadati</taxon>
        <taxon>Nitrospirota</taxon>
        <taxon>Nitrospiria</taxon>
        <taxon>Nitrospirales</taxon>
        <taxon>Nitrospiraceae</taxon>
        <taxon>Candidatus Magnetominusculus</taxon>
    </lineage>
</organism>
<evidence type="ECO:0000313" key="1">
    <source>
        <dbReference type="EMBL" id="KWT75001.1"/>
    </source>
</evidence>
<dbReference type="Proteomes" id="UP000060487">
    <property type="component" value="Unassembled WGS sequence"/>
</dbReference>
<keyword evidence="2" id="KW-1185">Reference proteome</keyword>
<keyword evidence="1" id="KW-0418">Kinase</keyword>
<keyword evidence="1" id="KW-0808">Transferase</keyword>
<comment type="caution">
    <text evidence="1">The sequence shown here is derived from an EMBL/GenBank/DDBJ whole genome shotgun (WGS) entry which is preliminary data.</text>
</comment>
<dbReference type="InterPro" id="IPR027417">
    <property type="entry name" value="P-loop_NTPase"/>
</dbReference>
<dbReference type="RefSeq" id="WP_085053882.1">
    <property type="nucleotide sequence ID" value="NZ_LNQR01000134.1"/>
</dbReference>
<dbReference type="Pfam" id="PF13189">
    <property type="entry name" value="Cytidylate_kin2"/>
    <property type="match status" value="1"/>
</dbReference>
<evidence type="ECO:0000313" key="2">
    <source>
        <dbReference type="Proteomes" id="UP000060487"/>
    </source>
</evidence>
<dbReference type="EMBL" id="LNQR01000134">
    <property type="protein sequence ID" value="KWT75001.1"/>
    <property type="molecule type" value="Genomic_DNA"/>
</dbReference>
<protein>
    <submittedName>
        <fullName evidence="1">Histidine kinase</fullName>
    </submittedName>
</protein>
<sequence length="271" mass="30595">MSVITINNQPYSRGREIAEAVAAKTGSELLTVEQITTHATEEYQVSPEQIRHACENPQAVPIVYGMSLEERYRYLAYYEAALMRFLLRDNIVFCGFAGRVLLEGISHIFKTYISSSLADRTSVRAARENISQKTAEEQIIKEYNAHKKLIKALYKFEVDNPKLYDMALNIGQITVEDAIEIITTTSQSRRFQPMTYSTATAKNTALMYRVRASLIHIDPNVSVCYECSSLIIHSRAIKGEKQKRTAAIKSQLKSIPEAAVAEIIITEDFTK</sequence>
<reference evidence="1 2" key="1">
    <citation type="submission" date="2015-11" db="EMBL/GenBank/DDBJ databases">
        <authorList>
            <person name="Lin W."/>
        </authorList>
    </citation>
    <scope>NUCLEOTIDE SEQUENCE [LARGE SCALE GENOMIC DNA]</scope>
    <source>
        <strain evidence="1 2">HCH-1</strain>
    </source>
</reference>
<name>A0ABR5SCG8_9BACT</name>
<gene>
    <name evidence="1" type="ORF">ASN18_3286</name>
</gene>
<dbReference type="Gene3D" id="3.40.50.300">
    <property type="entry name" value="P-loop containing nucleotide triphosphate hydrolases"/>
    <property type="match status" value="1"/>
</dbReference>